<name>A0ABP7VR74_9ACTN</name>
<dbReference type="RefSeq" id="WP_344946462.1">
    <property type="nucleotide sequence ID" value="NZ_BAAAZG010000017.1"/>
</dbReference>
<keyword evidence="1" id="KW-1133">Transmembrane helix</keyword>
<organism evidence="2 3">
    <name type="scientific">Actinomadura miaoliensis</name>
    <dbReference type="NCBI Taxonomy" id="430685"/>
    <lineage>
        <taxon>Bacteria</taxon>
        <taxon>Bacillati</taxon>
        <taxon>Actinomycetota</taxon>
        <taxon>Actinomycetes</taxon>
        <taxon>Streptosporangiales</taxon>
        <taxon>Thermomonosporaceae</taxon>
        <taxon>Actinomadura</taxon>
    </lineage>
</organism>
<keyword evidence="1" id="KW-0812">Transmembrane</keyword>
<feature type="transmembrane region" description="Helical" evidence="1">
    <location>
        <begin position="103"/>
        <end position="129"/>
    </location>
</feature>
<proteinExistence type="predicted"/>
<feature type="transmembrane region" description="Helical" evidence="1">
    <location>
        <begin position="149"/>
        <end position="170"/>
    </location>
</feature>
<evidence type="ECO:0000313" key="3">
    <source>
        <dbReference type="Proteomes" id="UP001500683"/>
    </source>
</evidence>
<evidence type="ECO:0000313" key="2">
    <source>
        <dbReference type="EMBL" id="GAA4071193.1"/>
    </source>
</evidence>
<gene>
    <name evidence="2" type="ORF">GCM10022214_28660</name>
</gene>
<comment type="caution">
    <text evidence="2">The sequence shown here is derived from an EMBL/GenBank/DDBJ whole genome shotgun (WGS) entry which is preliminary data.</text>
</comment>
<reference evidence="3" key="1">
    <citation type="journal article" date="2019" name="Int. J. Syst. Evol. Microbiol.">
        <title>The Global Catalogue of Microorganisms (GCM) 10K type strain sequencing project: providing services to taxonomists for standard genome sequencing and annotation.</title>
        <authorList>
            <consortium name="The Broad Institute Genomics Platform"/>
            <consortium name="The Broad Institute Genome Sequencing Center for Infectious Disease"/>
            <person name="Wu L."/>
            <person name="Ma J."/>
        </authorList>
    </citation>
    <scope>NUCLEOTIDE SEQUENCE [LARGE SCALE GENOMIC DNA]</scope>
    <source>
        <strain evidence="3">JCM 16702</strain>
    </source>
</reference>
<protein>
    <submittedName>
        <fullName evidence="2">ABC transporter permease</fullName>
    </submittedName>
</protein>
<keyword evidence="3" id="KW-1185">Reference proteome</keyword>
<accession>A0ABP7VR74</accession>
<dbReference type="EMBL" id="BAAAZG010000017">
    <property type="protein sequence ID" value="GAA4071193.1"/>
    <property type="molecule type" value="Genomic_DNA"/>
</dbReference>
<feature type="transmembrane region" description="Helical" evidence="1">
    <location>
        <begin position="19"/>
        <end position="37"/>
    </location>
</feature>
<evidence type="ECO:0000256" key="1">
    <source>
        <dbReference type="SAM" id="Phobius"/>
    </source>
</evidence>
<dbReference type="Proteomes" id="UP001500683">
    <property type="component" value="Unassembled WGS sequence"/>
</dbReference>
<feature type="transmembrane region" description="Helical" evidence="1">
    <location>
        <begin position="63"/>
        <end position="82"/>
    </location>
</feature>
<feature type="transmembrane region" description="Helical" evidence="1">
    <location>
        <begin position="177"/>
        <end position="197"/>
    </location>
</feature>
<keyword evidence="1" id="KW-0472">Membrane</keyword>
<sequence>MSGALAAEWIKLRSVRSTYYVFAVVASTLLLAALMAWNGTNAWDSGTPEQRAAWQRAQPLETMFLPLVQLCAAVLGAMAITSEYTTGMIRTSLTAVPSRPAALAAKAAAVAAPSLATGLAAMFATHGIVRLVIGDRPLADYDTPFPDSVPLLLALGLSVGAVALVGLGVGTALRSTAGAIVAVCVLLFVLPVLPAFLPSPWDERLAGVLLPNLAMQLAGAADDPLLPPMGAFAVMAAYVVVALGAGAVLLLRRDA</sequence>
<dbReference type="Pfam" id="PF12730">
    <property type="entry name" value="ABC2_membrane_4"/>
    <property type="match status" value="1"/>
</dbReference>
<feature type="transmembrane region" description="Helical" evidence="1">
    <location>
        <begin position="231"/>
        <end position="251"/>
    </location>
</feature>